<dbReference type="AlphaFoldDB" id="A0A920C898"/>
<proteinExistence type="predicted"/>
<dbReference type="Proteomes" id="UP000676917">
    <property type="component" value="Unassembled WGS sequence"/>
</dbReference>
<protein>
    <recommendedName>
        <fullName evidence="3">Endonuclease/exonuclease/phosphatase domain-containing protein</fullName>
    </recommendedName>
</protein>
<evidence type="ECO:0008006" key="3">
    <source>
        <dbReference type="Google" id="ProtNLM"/>
    </source>
</evidence>
<dbReference type="Gene3D" id="3.60.10.10">
    <property type="entry name" value="Endonuclease/exonuclease/phosphatase"/>
    <property type="match status" value="1"/>
</dbReference>
<dbReference type="InterPro" id="IPR036691">
    <property type="entry name" value="Endo/exonu/phosph_ase_sf"/>
</dbReference>
<dbReference type="EMBL" id="BORP01000005">
    <property type="protein sequence ID" value="GIO27984.1"/>
    <property type="molecule type" value="Genomic_DNA"/>
</dbReference>
<name>A0A920C898_9BACI</name>
<organism evidence="1 2">
    <name type="scientific">Ornithinibacillus bavariensis</name>
    <dbReference type="NCBI Taxonomy" id="545502"/>
    <lineage>
        <taxon>Bacteria</taxon>
        <taxon>Bacillati</taxon>
        <taxon>Bacillota</taxon>
        <taxon>Bacilli</taxon>
        <taxon>Bacillales</taxon>
        <taxon>Bacillaceae</taxon>
        <taxon>Ornithinibacillus</taxon>
    </lineage>
</organism>
<keyword evidence="2" id="KW-1185">Reference proteome</keyword>
<comment type="caution">
    <text evidence="1">The sequence shown here is derived from an EMBL/GenBank/DDBJ whole genome shotgun (WGS) entry which is preliminary data.</text>
</comment>
<evidence type="ECO:0000313" key="2">
    <source>
        <dbReference type="Proteomes" id="UP000676917"/>
    </source>
</evidence>
<gene>
    <name evidence="1" type="ORF">J43TS3_25950</name>
</gene>
<accession>A0A920C898</accession>
<sequence>MIQSSIDNKITDKNKLKILTWNIRHGGTKYTLDKIIQSLIFHNADVVVLTEFRNNDNDFNIVWRKYKIIKSVI</sequence>
<dbReference type="SUPFAM" id="SSF56219">
    <property type="entry name" value="DNase I-like"/>
    <property type="match status" value="1"/>
</dbReference>
<evidence type="ECO:0000313" key="1">
    <source>
        <dbReference type="EMBL" id="GIO27984.1"/>
    </source>
</evidence>
<reference evidence="1" key="1">
    <citation type="submission" date="2021-03" db="EMBL/GenBank/DDBJ databases">
        <title>Antimicrobial resistance genes in bacteria isolated from Japanese honey, and their potential for conferring macrolide and lincosamide resistance in the American foulbrood pathogen Paenibacillus larvae.</title>
        <authorList>
            <person name="Okamoto M."/>
            <person name="Kumagai M."/>
            <person name="Kanamori H."/>
            <person name="Takamatsu D."/>
        </authorList>
    </citation>
    <scope>NUCLEOTIDE SEQUENCE</scope>
    <source>
        <strain evidence="1">J43TS3</strain>
    </source>
</reference>